<accession>A0ABY7WKG6</accession>
<gene>
    <name evidence="2" type="ORF">PQ465_06810</name>
</gene>
<evidence type="ECO:0000256" key="1">
    <source>
        <dbReference type="SAM" id="SignalP"/>
    </source>
</evidence>
<sequence>MKNYICHIILFFVTLPLWSYSQNTPAAYAVSDEYTIWNLSVGDSAYVYADNAYLRDYPGLNGNIIDSVAVGTTLIVHSPAYNSSKIKGFSAPWQEVTYRKQGQTKRGFIWLGLLALGRQQDSSGYQYLYGYERFFPSTESEPDYYSCAIKRLNPQQQLVAKFNFRSDYQGQLYTTCKILPSMGLDGLQQIFRVAFVGEACGIPSYYHYAGWNGKNFVELPARYSVSDAGVFYYDEQIQFPSEHQKEKNIIYKNIEEGEVVDENADEPDYKIKKRQEKYRWDGQRFSQVQENK</sequence>
<name>A0ABY7WKG6_9SPHI</name>
<feature type="signal peptide" evidence="1">
    <location>
        <begin position="1"/>
        <end position="21"/>
    </location>
</feature>
<keyword evidence="3" id="KW-1185">Reference proteome</keyword>
<evidence type="ECO:0008006" key="4">
    <source>
        <dbReference type="Google" id="ProtNLM"/>
    </source>
</evidence>
<keyword evidence="1" id="KW-0732">Signal</keyword>
<protein>
    <recommendedName>
        <fullName evidence="4">SH3 domain-containing protein</fullName>
    </recommendedName>
</protein>
<dbReference type="Proteomes" id="UP001221558">
    <property type="component" value="Chromosome"/>
</dbReference>
<proteinExistence type="predicted"/>
<evidence type="ECO:0000313" key="2">
    <source>
        <dbReference type="EMBL" id="WDF70083.1"/>
    </source>
</evidence>
<evidence type="ECO:0000313" key="3">
    <source>
        <dbReference type="Proteomes" id="UP001221558"/>
    </source>
</evidence>
<organism evidence="2 3">
    <name type="scientific">Sphingobacterium oryzagri</name>
    <dbReference type="NCBI Taxonomy" id="3025669"/>
    <lineage>
        <taxon>Bacteria</taxon>
        <taxon>Pseudomonadati</taxon>
        <taxon>Bacteroidota</taxon>
        <taxon>Sphingobacteriia</taxon>
        <taxon>Sphingobacteriales</taxon>
        <taxon>Sphingobacteriaceae</taxon>
        <taxon>Sphingobacterium</taxon>
    </lineage>
</organism>
<reference evidence="2 3" key="1">
    <citation type="submission" date="2023-02" db="EMBL/GenBank/DDBJ databases">
        <title>Genome sequence of Sphingobacterium sp. KACC 22765.</title>
        <authorList>
            <person name="Kim S."/>
            <person name="Heo J."/>
            <person name="Kwon S.-W."/>
        </authorList>
    </citation>
    <scope>NUCLEOTIDE SEQUENCE [LARGE SCALE GENOMIC DNA]</scope>
    <source>
        <strain evidence="2 3">KACC 22765</strain>
    </source>
</reference>
<dbReference type="EMBL" id="CP117880">
    <property type="protein sequence ID" value="WDF70083.1"/>
    <property type="molecule type" value="Genomic_DNA"/>
</dbReference>
<dbReference type="RefSeq" id="WP_274268790.1">
    <property type="nucleotide sequence ID" value="NZ_CP117880.1"/>
</dbReference>
<feature type="chain" id="PRO_5047155593" description="SH3 domain-containing protein" evidence="1">
    <location>
        <begin position="22"/>
        <end position="292"/>
    </location>
</feature>